<feature type="region of interest" description="Disordered" evidence="1">
    <location>
        <begin position="38"/>
        <end position="69"/>
    </location>
</feature>
<dbReference type="EMBL" id="JAGKHQ010000021">
    <property type="protein sequence ID" value="KAG7475187.1"/>
    <property type="molecule type" value="Genomic_DNA"/>
</dbReference>
<evidence type="ECO:0000313" key="2">
    <source>
        <dbReference type="EMBL" id="KAG7475187.1"/>
    </source>
</evidence>
<evidence type="ECO:0000256" key="1">
    <source>
        <dbReference type="SAM" id="MobiDB-lite"/>
    </source>
</evidence>
<evidence type="ECO:0000313" key="3">
    <source>
        <dbReference type="Proteomes" id="UP000693946"/>
    </source>
</evidence>
<name>A0AAV6PV35_SOLSE</name>
<accession>A0AAV6PV35</accession>
<comment type="caution">
    <text evidence="2">The sequence shown here is derived from an EMBL/GenBank/DDBJ whole genome shotgun (WGS) entry which is preliminary data.</text>
</comment>
<reference evidence="2 3" key="1">
    <citation type="journal article" date="2021" name="Sci. Rep.">
        <title>Chromosome anchoring in Senegalese sole (Solea senegalensis) reveals sex-associated markers and genome rearrangements in flatfish.</title>
        <authorList>
            <person name="Guerrero-Cozar I."/>
            <person name="Gomez-Garrido J."/>
            <person name="Berbel C."/>
            <person name="Martinez-Blanch J.F."/>
            <person name="Alioto T."/>
            <person name="Claros M.G."/>
            <person name="Gagnaire P.A."/>
            <person name="Manchado M."/>
        </authorList>
    </citation>
    <scope>NUCLEOTIDE SEQUENCE [LARGE SCALE GENOMIC DNA]</scope>
    <source>
        <strain evidence="2">Sse05_10M</strain>
    </source>
</reference>
<protein>
    <submittedName>
        <fullName evidence="2">Uncharacterized protein</fullName>
    </submittedName>
</protein>
<dbReference type="Proteomes" id="UP000693946">
    <property type="component" value="Linkage Group LG9"/>
</dbReference>
<keyword evidence="3" id="KW-1185">Reference proteome</keyword>
<dbReference type="AlphaFoldDB" id="A0AAV6PV35"/>
<proteinExistence type="predicted"/>
<organism evidence="2 3">
    <name type="scientific">Solea senegalensis</name>
    <name type="common">Senegalese sole</name>
    <dbReference type="NCBI Taxonomy" id="28829"/>
    <lineage>
        <taxon>Eukaryota</taxon>
        <taxon>Metazoa</taxon>
        <taxon>Chordata</taxon>
        <taxon>Craniata</taxon>
        <taxon>Vertebrata</taxon>
        <taxon>Euteleostomi</taxon>
        <taxon>Actinopterygii</taxon>
        <taxon>Neopterygii</taxon>
        <taxon>Teleostei</taxon>
        <taxon>Neoteleostei</taxon>
        <taxon>Acanthomorphata</taxon>
        <taxon>Carangaria</taxon>
        <taxon>Pleuronectiformes</taxon>
        <taxon>Pleuronectoidei</taxon>
        <taxon>Soleidae</taxon>
        <taxon>Solea</taxon>
    </lineage>
</organism>
<sequence>MSSLLRSDCCARFQSYQQLSIGDVLDLVHQSQASIIRRQNNAPSRAKRAAPGIKPGTPAFAKPGLIPRNPPVQVGEGSCQVQARQPVLIRYQIREVSGSRRTGATLLFLADPKPLTNSSSSSSSSSPPPPPKNTAPTTALPAFTASCHSCHSLQHHQPHHRFSARHVTAAASAAPLISCQQRTL</sequence>
<feature type="compositionally biased region" description="Low complexity" evidence="1">
    <location>
        <begin position="112"/>
        <end position="125"/>
    </location>
</feature>
<gene>
    <name evidence="2" type="ORF">JOB18_026475</name>
</gene>
<feature type="region of interest" description="Disordered" evidence="1">
    <location>
        <begin position="110"/>
        <end position="139"/>
    </location>
</feature>